<dbReference type="EMBL" id="JAMKPW020000010">
    <property type="protein sequence ID" value="KAK8214715.1"/>
    <property type="molecule type" value="Genomic_DNA"/>
</dbReference>
<name>A0ACC3SHS6_9PEZI</name>
<protein>
    <submittedName>
        <fullName evidence="1">Uncharacterized protein</fullName>
    </submittedName>
</protein>
<gene>
    <name evidence="1" type="ORF">M8818_002295</name>
</gene>
<dbReference type="Proteomes" id="UP001320706">
    <property type="component" value="Unassembled WGS sequence"/>
</dbReference>
<organism evidence="1 2">
    <name type="scientific">Zalaria obscura</name>
    <dbReference type="NCBI Taxonomy" id="2024903"/>
    <lineage>
        <taxon>Eukaryota</taxon>
        <taxon>Fungi</taxon>
        <taxon>Dikarya</taxon>
        <taxon>Ascomycota</taxon>
        <taxon>Pezizomycotina</taxon>
        <taxon>Dothideomycetes</taxon>
        <taxon>Dothideomycetidae</taxon>
        <taxon>Dothideales</taxon>
        <taxon>Zalariaceae</taxon>
        <taxon>Zalaria</taxon>
    </lineage>
</organism>
<sequence>MNGFSREGSPSVEPLALNSSNWRPTPGPRQFSYSSYNGQPSPAPLSVGKRSFSSGTPTTHHAPYYSNDAVSKHLLVETALYDSRTFEVLSIGEVDALKQENEQIETRIEAARRKLALESKVRDAAQSLHRLYSTKGRPESRGSPTKQRKPSLLGSAGRSSSAGHKPDEMMNQAGSELETSEKKLDELAKILTGLENRRQYIAGRLLRHTAAVLQAAHMEQPPPPPEKDYAGSGLGLSRAMTPNDLMSFAERPRDYDDSIYSTDTGFAPAGLRVQKQRMSSIMDRMMRDTAATPSAPSVAPQDQRFKDVQHRLEHMNGQLRSLLSQAKRARSSSVDSRPDDVMSSYSDDDIDLPTRVDSQLEHMEKTFQSLVQEQKIMKESHEQALNSSQHDVHAIEGRLEGVNNQLFTLLSTSEALSSTESSPPPEISGHGAQDQINYLEDSLMSLERALQDRSDEASQAASLRAKAAASAEKADQYETVLLGLWEIISTSRASNDDTDDTPRESFSLQAFNTRVQHIFDRAAHLDDQVDILRRQIAQQRELADRAAPDPEQADAKQELEALRTEHVALQDELTQLVARREVESQQLQSSNAELMTELDRLKEKVDEHAAAREKSLGLSRELEDLATRHEEATTELEDHRNRAASLEDRIADLETLLEEEKDEARIAGAEAQAKDREIESLKEHLETEKHRLEAEVVRLTTDLTVAKADLDAAYGSRAERAKEVAMNPEIQDRLARLETLDADLAALHAENAAMATRTAELDAAHTAAESRAASLEAELATLRTARDADGSDKRAAVLEAELRDMADELQSLTRESVEVEKEREGLEATVDGLRERCEVLEAQLSDEKVRWLGMKSPSLVGGETGRDREMTSTMVLRTEFKKMMRETRQEGLRLLRLEQEERRRLEGVVRSLRREGVGSRGGLAGKLMG</sequence>
<proteinExistence type="predicted"/>
<keyword evidence="2" id="KW-1185">Reference proteome</keyword>
<evidence type="ECO:0000313" key="1">
    <source>
        <dbReference type="EMBL" id="KAK8214715.1"/>
    </source>
</evidence>
<accession>A0ACC3SHS6</accession>
<evidence type="ECO:0000313" key="2">
    <source>
        <dbReference type="Proteomes" id="UP001320706"/>
    </source>
</evidence>
<reference evidence="1" key="1">
    <citation type="submission" date="2024-02" db="EMBL/GenBank/DDBJ databases">
        <title>Metagenome Assembled Genome of Zalaria obscura JY119.</title>
        <authorList>
            <person name="Vighnesh L."/>
            <person name="Jagadeeshwari U."/>
            <person name="Venkata Ramana C."/>
            <person name="Sasikala C."/>
        </authorList>
    </citation>
    <scope>NUCLEOTIDE SEQUENCE</scope>
    <source>
        <strain evidence="1">JY119</strain>
    </source>
</reference>
<comment type="caution">
    <text evidence="1">The sequence shown here is derived from an EMBL/GenBank/DDBJ whole genome shotgun (WGS) entry which is preliminary data.</text>
</comment>